<organism evidence="2 3">
    <name type="scientific">Tuber aestivum</name>
    <name type="common">summer truffle</name>
    <dbReference type="NCBI Taxonomy" id="59557"/>
    <lineage>
        <taxon>Eukaryota</taxon>
        <taxon>Fungi</taxon>
        <taxon>Dikarya</taxon>
        <taxon>Ascomycota</taxon>
        <taxon>Pezizomycotina</taxon>
        <taxon>Pezizomycetes</taxon>
        <taxon>Pezizales</taxon>
        <taxon>Tuberaceae</taxon>
        <taxon>Tuber</taxon>
    </lineage>
</organism>
<gene>
    <name evidence="2" type="ORF">GSTUAT00001485001</name>
</gene>
<evidence type="ECO:0000313" key="2">
    <source>
        <dbReference type="EMBL" id="CUS14434.1"/>
    </source>
</evidence>
<name>A0A292Q4S0_9PEZI</name>
<feature type="region of interest" description="Disordered" evidence="1">
    <location>
        <begin position="268"/>
        <end position="313"/>
    </location>
</feature>
<accession>A0A292Q4S0</accession>
<evidence type="ECO:0000313" key="3">
    <source>
        <dbReference type="Proteomes" id="UP001412239"/>
    </source>
</evidence>
<proteinExistence type="predicted"/>
<sequence>MPKLFESFKHAQHLVSQNSHIHTTSNRVYLPRPFEHPRTINTPGPELLLSPTTQGEACPGLAEAISNITATRGMSGETYIPGGSVGEYAQYSYPGYDFRPTDPRVERMLEDFERSEIEEWEFYTMQFYEIFGSRCNQLDAENELYDRLVSDAIMFQIDGGFQGRPLGEALLEDLERYEEEEEAFWMMRGIAQTYGLWDEEYFQTWRRGPWWKSTCHSGCEEIEANATFQPVHPRDIELFEKVLWWKMREHYEDGTPWQELFGCPNQCIEPQKPTHEDMNPAMSEGMEHLDPDDDDPASSRSECSQNSVYQDLPEEDPDWVKLDEREHIALPPSPSPVVETYFIEIPKILEPGIGKDESWALIVSS</sequence>
<dbReference type="Proteomes" id="UP001412239">
    <property type="component" value="Unassembled WGS sequence"/>
</dbReference>
<dbReference type="EMBL" id="LN890959">
    <property type="protein sequence ID" value="CUS14434.1"/>
    <property type="molecule type" value="Genomic_DNA"/>
</dbReference>
<evidence type="ECO:0000256" key="1">
    <source>
        <dbReference type="SAM" id="MobiDB-lite"/>
    </source>
</evidence>
<protein>
    <submittedName>
        <fullName evidence="2">Uncharacterized protein</fullName>
    </submittedName>
</protein>
<dbReference type="AlphaFoldDB" id="A0A292Q4S0"/>
<keyword evidence="3" id="KW-1185">Reference proteome</keyword>
<feature type="compositionally biased region" description="Polar residues" evidence="1">
    <location>
        <begin position="298"/>
        <end position="309"/>
    </location>
</feature>
<reference evidence="2" key="1">
    <citation type="submission" date="2015-10" db="EMBL/GenBank/DDBJ databases">
        <authorList>
            <person name="Regsiter A."/>
            <person name="william w."/>
        </authorList>
    </citation>
    <scope>NUCLEOTIDE SEQUENCE</scope>
    <source>
        <strain evidence="2">Montdore</strain>
    </source>
</reference>